<dbReference type="AlphaFoldDB" id="A0A2R6RW39"/>
<evidence type="ECO:0000313" key="2">
    <source>
        <dbReference type="Proteomes" id="UP000186601"/>
    </source>
</evidence>
<sequence length="55" mass="6136">MQLHGVKFRGKRGGFGGGTILETRFLNPIKLHKSGGNKTRIARLWMGHVARHKPS</sequence>
<proteinExistence type="predicted"/>
<accession>A0A2R6RW39</accession>
<organism evidence="1 2">
    <name type="scientific">Hermanssonia centrifuga</name>
    <dbReference type="NCBI Taxonomy" id="98765"/>
    <lineage>
        <taxon>Eukaryota</taxon>
        <taxon>Fungi</taxon>
        <taxon>Dikarya</taxon>
        <taxon>Basidiomycota</taxon>
        <taxon>Agaricomycotina</taxon>
        <taxon>Agaricomycetes</taxon>
        <taxon>Polyporales</taxon>
        <taxon>Meruliaceae</taxon>
        <taxon>Hermanssonia</taxon>
    </lineage>
</organism>
<evidence type="ECO:0000313" key="1">
    <source>
        <dbReference type="EMBL" id="PSS34247.1"/>
    </source>
</evidence>
<dbReference type="EMBL" id="MLYV02000139">
    <property type="protein sequence ID" value="PSS34247.1"/>
    <property type="molecule type" value="Genomic_DNA"/>
</dbReference>
<name>A0A2R6RW39_9APHY</name>
<comment type="caution">
    <text evidence="1">The sequence shown here is derived from an EMBL/GenBank/DDBJ whole genome shotgun (WGS) entry which is preliminary data.</text>
</comment>
<keyword evidence="2" id="KW-1185">Reference proteome</keyword>
<dbReference type="Proteomes" id="UP000186601">
    <property type="component" value="Unassembled WGS sequence"/>
</dbReference>
<gene>
    <name evidence="1" type="ORF">PHLCEN_2v1713</name>
</gene>
<protein>
    <submittedName>
        <fullName evidence="1">Uncharacterized protein</fullName>
    </submittedName>
</protein>
<reference evidence="1 2" key="1">
    <citation type="submission" date="2018-02" db="EMBL/GenBank/DDBJ databases">
        <title>Genome sequence of the basidiomycete white-rot fungus Phlebia centrifuga.</title>
        <authorList>
            <person name="Granchi Z."/>
            <person name="Peng M."/>
            <person name="de Vries R.P."/>
            <person name="Hilden K."/>
            <person name="Makela M.R."/>
            <person name="Grigoriev I."/>
            <person name="Riley R."/>
        </authorList>
    </citation>
    <scope>NUCLEOTIDE SEQUENCE [LARGE SCALE GENOMIC DNA]</scope>
    <source>
        <strain evidence="1 2">FBCC195</strain>
    </source>
</reference>